<gene>
    <name evidence="1" type="ORF">CHR55_15550</name>
</gene>
<dbReference type="AlphaFoldDB" id="A0A2A5JA01"/>
<name>A0A2A5JA01_RHOSG</name>
<protein>
    <submittedName>
        <fullName evidence="1">Uncharacterized protein</fullName>
    </submittedName>
</protein>
<dbReference type="Proteomes" id="UP000230886">
    <property type="component" value="Unassembled WGS sequence"/>
</dbReference>
<dbReference type="EMBL" id="NOVD01000009">
    <property type="protein sequence ID" value="PCK26385.1"/>
    <property type="molecule type" value="Genomic_DNA"/>
</dbReference>
<reference evidence="1 2" key="1">
    <citation type="submission" date="2017-07" db="EMBL/GenBank/DDBJ databases">
        <title>Draft sequence of Rhodococcus enclensis 23b-28.</title>
        <authorList>
            <person name="Besaury L."/>
            <person name="Sancelme M."/>
            <person name="Amato P."/>
            <person name="Lallement A."/>
            <person name="Delort A.-M."/>
        </authorList>
    </citation>
    <scope>NUCLEOTIDE SEQUENCE [LARGE SCALE GENOMIC DNA]</scope>
    <source>
        <strain evidence="1 2">23b-28</strain>
    </source>
</reference>
<evidence type="ECO:0000313" key="1">
    <source>
        <dbReference type="EMBL" id="PCK26385.1"/>
    </source>
</evidence>
<sequence>MSGDEPSRRHRRKPHSKRVLMAVLTPAGEVSLLSHPADLHANCLRNVRHVGAMVGQPGVSSGMLETS</sequence>
<accession>A0A2A5JA01</accession>
<organism evidence="1 2">
    <name type="scientific">Rhodococcus qingshengii</name>
    <dbReference type="NCBI Taxonomy" id="334542"/>
    <lineage>
        <taxon>Bacteria</taxon>
        <taxon>Bacillati</taxon>
        <taxon>Actinomycetota</taxon>
        <taxon>Actinomycetes</taxon>
        <taxon>Mycobacteriales</taxon>
        <taxon>Nocardiaceae</taxon>
        <taxon>Rhodococcus</taxon>
        <taxon>Rhodococcus erythropolis group</taxon>
    </lineage>
</organism>
<comment type="caution">
    <text evidence="1">The sequence shown here is derived from an EMBL/GenBank/DDBJ whole genome shotgun (WGS) entry which is preliminary data.</text>
</comment>
<proteinExistence type="predicted"/>
<evidence type="ECO:0000313" key="2">
    <source>
        <dbReference type="Proteomes" id="UP000230886"/>
    </source>
</evidence>